<organism evidence="2 3">
    <name type="scientific">Agrobacterium fabrum</name>
    <dbReference type="NCBI Taxonomy" id="1176649"/>
    <lineage>
        <taxon>Bacteria</taxon>
        <taxon>Pseudomonadati</taxon>
        <taxon>Pseudomonadota</taxon>
        <taxon>Alphaproteobacteria</taxon>
        <taxon>Hyphomicrobiales</taxon>
        <taxon>Rhizobiaceae</taxon>
        <taxon>Rhizobium/Agrobacterium group</taxon>
        <taxon>Agrobacterium</taxon>
        <taxon>Agrobacterium tumefaciens complex</taxon>
    </lineage>
</organism>
<evidence type="ECO:0000256" key="1">
    <source>
        <dbReference type="SAM" id="MobiDB-lite"/>
    </source>
</evidence>
<dbReference type="EMBL" id="FNEW01000009">
    <property type="protein sequence ID" value="SDK47226.1"/>
    <property type="molecule type" value="Genomic_DNA"/>
</dbReference>
<reference evidence="2 3" key="1">
    <citation type="submission" date="2016-10" db="EMBL/GenBank/DDBJ databases">
        <authorList>
            <person name="Varghese N."/>
            <person name="Submissions S."/>
        </authorList>
    </citation>
    <scope>NUCLEOTIDE SEQUENCE [LARGE SCALE GENOMIC DNA]</scope>
    <source>
        <strain evidence="2 3">PDC82</strain>
    </source>
</reference>
<sequence length="82" mass="9128">MTERIQSPGRLFQQLDDAVAEIIDRFASEGHGTARVVKTLQDVLAKRQLAYDRDPDPADEPIEEPANEWPAADNPSNRNGGR</sequence>
<gene>
    <name evidence="2" type="ORF">SAMN05428983_5078</name>
</gene>
<protein>
    <submittedName>
        <fullName evidence="2">Uncharacterized protein</fullName>
    </submittedName>
</protein>
<dbReference type="AlphaFoldDB" id="A0A7Z7BSM6"/>
<dbReference type="RefSeq" id="WP_167305745.1">
    <property type="nucleotide sequence ID" value="NZ_FNEW01000009.1"/>
</dbReference>
<feature type="region of interest" description="Disordered" evidence="1">
    <location>
        <begin position="50"/>
        <end position="82"/>
    </location>
</feature>
<evidence type="ECO:0000313" key="2">
    <source>
        <dbReference type="EMBL" id="SDK47226.1"/>
    </source>
</evidence>
<evidence type="ECO:0000313" key="3">
    <source>
        <dbReference type="Proteomes" id="UP000198917"/>
    </source>
</evidence>
<proteinExistence type="predicted"/>
<name>A0A7Z7BSM6_9HYPH</name>
<dbReference type="Proteomes" id="UP000198917">
    <property type="component" value="Unassembled WGS sequence"/>
</dbReference>
<comment type="caution">
    <text evidence="2">The sequence shown here is derived from an EMBL/GenBank/DDBJ whole genome shotgun (WGS) entry which is preliminary data.</text>
</comment>
<accession>A0A7Z7BSM6</accession>
<feature type="compositionally biased region" description="Acidic residues" evidence="1">
    <location>
        <begin position="57"/>
        <end position="66"/>
    </location>
</feature>